<keyword evidence="2" id="KW-0732">Signal</keyword>
<name>A0ABR2WUX3_9FUNG</name>
<feature type="compositionally biased region" description="Low complexity" evidence="1">
    <location>
        <begin position="242"/>
        <end position="254"/>
    </location>
</feature>
<accession>A0ABR2WUX3</accession>
<reference evidence="3 4" key="1">
    <citation type="submission" date="2023-04" db="EMBL/GenBank/DDBJ databases">
        <title>Genome of Basidiobolus ranarum AG-B5.</title>
        <authorList>
            <person name="Stajich J.E."/>
            <person name="Carter-House D."/>
            <person name="Gryganskyi A."/>
        </authorList>
    </citation>
    <scope>NUCLEOTIDE SEQUENCE [LARGE SCALE GENOMIC DNA]</scope>
    <source>
        <strain evidence="3 4">AG-B5</strain>
    </source>
</reference>
<proteinExistence type="predicted"/>
<comment type="caution">
    <text evidence="3">The sequence shown here is derived from an EMBL/GenBank/DDBJ whole genome shotgun (WGS) entry which is preliminary data.</text>
</comment>
<dbReference type="Proteomes" id="UP001479436">
    <property type="component" value="Unassembled WGS sequence"/>
</dbReference>
<evidence type="ECO:0000256" key="1">
    <source>
        <dbReference type="SAM" id="MobiDB-lite"/>
    </source>
</evidence>
<dbReference type="EMBL" id="JASJQH010000288">
    <property type="protein sequence ID" value="KAK9765294.1"/>
    <property type="molecule type" value="Genomic_DNA"/>
</dbReference>
<protein>
    <submittedName>
        <fullName evidence="3">Uncharacterized protein</fullName>
    </submittedName>
</protein>
<feature type="signal peptide" evidence="2">
    <location>
        <begin position="1"/>
        <end position="20"/>
    </location>
</feature>
<feature type="chain" id="PRO_5047443650" evidence="2">
    <location>
        <begin position="21"/>
        <end position="281"/>
    </location>
</feature>
<keyword evidence="4" id="KW-1185">Reference proteome</keyword>
<evidence type="ECO:0000256" key="2">
    <source>
        <dbReference type="SAM" id="SignalP"/>
    </source>
</evidence>
<sequence length="281" mass="30781">MRLSALGLFYIGSSLATIQAGIIARNFDNKQIQTDEIIPTNKADRSLEYSPNSGMNSKCNSKSYPNLSSLNAIGKSKHRFHQKYSKDTWRSDYQANKDDRLHAEVSQKRIVNDATSVRSSNGEIQTSKDSQAIRDDIQHTDIGSGSEVTSGTSQALNNIDSVEIILKKGVNSENGHPKIKEIEINFHSSKAESAHSEGNIAVDIVAGDIEKEVIMTKVPYINDDSDSDETVVTDDFLDAEPRNPVLSNLSSPPSHRGFRTGIPDDQIEAEDPIGGFGSPYL</sequence>
<organism evidence="3 4">
    <name type="scientific">Basidiobolus ranarum</name>
    <dbReference type="NCBI Taxonomy" id="34480"/>
    <lineage>
        <taxon>Eukaryota</taxon>
        <taxon>Fungi</taxon>
        <taxon>Fungi incertae sedis</taxon>
        <taxon>Zoopagomycota</taxon>
        <taxon>Entomophthoromycotina</taxon>
        <taxon>Basidiobolomycetes</taxon>
        <taxon>Basidiobolales</taxon>
        <taxon>Basidiobolaceae</taxon>
        <taxon>Basidiobolus</taxon>
    </lineage>
</organism>
<gene>
    <name evidence="3" type="ORF">K7432_006486</name>
</gene>
<evidence type="ECO:0000313" key="4">
    <source>
        <dbReference type="Proteomes" id="UP001479436"/>
    </source>
</evidence>
<evidence type="ECO:0000313" key="3">
    <source>
        <dbReference type="EMBL" id="KAK9765294.1"/>
    </source>
</evidence>
<feature type="region of interest" description="Disordered" evidence="1">
    <location>
        <begin position="241"/>
        <end position="281"/>
    </location>
</feature>